<name>A0A5C5U759_9GAMM</name>
<dbReference type="EMBL" id="VOHE01000001">
    <property type="protein sequence ID" value="TWT21628.1"/>
    <property type="molecule type" value="Genomic_DNA"/>
</dbReference>
<proteinExistence type="predicted"/>
<dbReference type="SUPFAM" id="SSF48576">
    <property type="entry name" value="Terpenoid synthases"/>
    <property type="match status" value="1"/>
</dbReference>
<reference evidence="1 2" key="1">
    <citation type="submission" date="2019-07" db="EMBL/GenBank/DDBJ databases">
        <title>Luteimonas sp. YD-1 nov., isolated from acidic soil.</title>
        <authorList>
            <person name="Zhou J."/>
        </authorList>
    </citation>
    <scope>NUCLEOTIDE SEQUENCE [LARGE SCALE GENOMIC DNA]</scope>
    <source>
        <strain evidence="1 2">YD-1</strain>
    </source>
</reference>
<keyword evidence="2" id="KW-1185">Reference proteome</keyword>
<protein>
    <submittedName>
        <fullName evidence="1">Phytoene/squalene synthase family protein</fullName>
    </submittedName>
</protein>
<comment type="caution">
    <text evidence="1">The sequence shown here is derived from an EMBL/GenBank/DDBJ whole genome shotgun (WGS) entry which is preliminary data.</text>
</comment>
<evidence type="ECO:0000313" key="1">
    <source>
        <dbReference type="EMBL" id="TWT21628.1"/>
    </source>
</evidence>
<evidence type="ECO:0000313" key="2">
    <source>
        <dbReference type="Proteomes" id="UP000315949"/>
    </source>
</evidence>
<dbReference type="RefSeq" id="WP_146309709.1">
    <property type="nucleotide sequence ID" value="NZ_VOHE01000001.1"/>
</dbReference>
<accession>A0A5C5U759</accession>
<dbReference type="AlphaFoldDB" id="A0A5C5U759"/>
<organism evidence="1 2">
    <name type="scientific">Luteimonas wenzhouensis</name>
    <dbReference type="NCBI Taxonomy" id="2599615"/>
    <lineage>
        <taxon>Bacteria</taxon>
        <taxon>Pseudomonadati</taxon>
        <taxon>Pseudomonadota</taxon>
        <taxon>Gammaproteobacteria</taxon>
        <taxon>Lysobacterales</taxon>
        <taxon>Lysobacteraceae</taxon>
        <taxon>Luteimonas</taxon>
    </lineage>
</organism>
<sequence>MSRESLDSFIDKWRARWPEWGIAEAFLARPLRTPVAAWFSLLQELHDAAWAGAEPAPGLAKLAWWQEELHGWSRGARRHPLGEALQRLDADWGALGQALARLPATREPLTPDDGARALQAWAAGVLHCEAALFGGRSPGPEGPGSGLFSDALRIERALARGNLDAALALRATLEAAPGAAMGRPRRLRQAMLRERLRVLAAQRPDAPRRPVPPLRMLWASWRAARGGNASLHEGGAEGR</sequence>
<dbReference type="InterPro" id="IPR008949">
    <property type="entry name" value="Isoprenoid_synthase_dom_sf"/>
</dbReference>
<dbReference type="Proteomes" id="UP000315949">
    <property type="component" value="Unassembled WGS sequence"/>
</dbReference>
<dbReference type="Gene3D" id="1.10.600.10">
    <property type="entry name" value="Farnesyl Diphosphate Synthase"/>
    <property type="match status" value="1"/>
</dbReference>
<dbReference type="OrthoDB" id="5959054at2"/>
<gene>
    <name evidence="1" type="ORF">FQY79_00360</name>
</gene>